<evidence type="ECO:0000313" key="4">
    <source>
        <dbReference type="Proteomes" id="UP000595140"/>
    </source>
</evidence>
<organism evidence="3 4">
    <name type="scientific">Cuscuta campestris</name>
    <dbReference type="NCBI Taxonomy" id="132261"/>
    <lineage>
        <taxon>Eukaryota</taxon>
        <taxon>Viridiplantae</taxon>
        <taxon>Streptophyta</taxon>
        <taxon>Embryophyta</taxon>
        <taxon>Tracheophyta</taxon>
        <taxon>Spermatophyta</taxon>
        <taxon>Magnoliopsida</taxon>
        <taxon>eudicotyledons</taxon>
        <taxon>Gunneridae</taxon>
        <taxon>Pentapetalae</taxon>
        <taxon>asterids</taxon>
        <taxon>lamiids</taxon>
        <taxon>Solanales</taxon>
        <taxon>Convolvulaceae</taxon>
        <taxon>Cuscuteae</taxon>
        <taxon>Cuscuta</taxon>
        <taxon>Cuscuta subgen. Grammica</taxon>
        <taxon>Cuscuta sect. Cleistogrammica</taxon>
    </lineage>
</organism>
<sequence length="447" mass="51406">MASFVGRSGGFKKQCRRCIGDGRETTVLNSPWLLRDEDPYIRTPLPSEWVDMKVADLVILGTKSWNRDLIHAIFLPEDSQAICNIPLCQSIKTDRWMWTGDRNRRYTVKQGYRVAHNDQAVGGNLDKAVWQGLFRLNVPPKVRNFIWRGMHEVLLVRANLVRKGVSITTACPRCLSIEETTLHGLVLCPFAVRCLREVGGERGNVEPSFALWFAALWKESSREFVACVAIILWEIWTQRNQLVWNNKYMQPKTLVARALQWYQSWQQAKQEDLEVARTRNTFHNQWEPPVHGALKCNVDANFNPNTHLARVGMVVRDSNGYFVKGASRGLGQVEDACMAEAIGVREALSWLKGIFRDRIITLEMDNQTLYFALQEREENFSYFSGLVFDCKTLMSEFYSVSLSFVRRSANEVAHLLARASDFMHDLLEWDDTPPTIICDVLQKELRI</sequence>
<dbReference type="GO" id="GO:0003676">
    <property type="term" value="F:nucleic acid binding"/>
    <property type="evidence" value="ECO:0007669"/>
    <property type="project" value="InterPro"/>
</dbReference>
<dbReference type="InterPro" id="IPR002156">
    <property type="entry name" value="RNaseH_domain"/>
</dbReference>
<evidence type="ECO:0008006" key="5">
    <source>
        <dbReference type="Google" id="ProtNLM"/>
    </source>
</evidence>
<dbReference type="SUPFAM" id="SSF53098">
    <property type="entry name" value="Ribonuclease H-like"/>
    <property type="match status" value="1"/>
</dbReference>
<dbReference type="EMBL" id="OOIL02000049">
    <property type="protein sequence ID" value="VFQ59793.1"/>
    <property type="molecule type" value="Genomic_DNA"/>
</dbReference>
<dbReference type="InterPro" id="IPR036397">
    <property type="entry name" value="RNaseH_sf"/>
</dbReference>
<dbReference type="OrthoDB" id="1297712at2759"/>
<reference evidence="3 4" key="1">
    <citation type="submission" date="2018-04" db="EMBL/GenBank/DDBJ databases">
        <authorList>
            <person name="Vogel A."/>
        </authorList>
    </citation>
    <scope>NUCLEOTIDE SEQUENCE [LARGE SCALE GENOMIC DNA]</scope>
</reference>
<dbReference type="GO" id="GO:0004523">
    <property type="term" value="F:RNA-DNA hybrid ribonuclease activity"/>
    <property type="evidence" value="ECO:0007669"/>
    <property type="project" value="InterPro"/>
</dbReference>
<dbReference type="Gene3D" id="3.30.420.10">
    <property type="entry name" value="Ribonuclease H-like superfamily/Ribonuclease H"/>
    <property type="match status" value="1"/>
</dbReference>
<keyword evidence="4" id="KW-1185">Reference proteome</keyword>
<dbReference type="Pfam" id="PF13966">
    <property type="entry name" value="zf-RVT"/>
    <property type="match status" value="1"/>
</dbReference>
<dbReference type="PANTHER" id="PTHR47074:SF11">
    <property type="entry name" value="REVERSE TRANSCRIPTASE-LIKE PROTEIN"/>
    <property type="match status" value="1"/>
</dbReference>
<accession>A0A484K2C0</accession>
<dbReference type="InterPro" id="IPR026960">
    <property type="entry name" value="RVT-Znf"/>
</dbReference>
<evidence type="ECO:0000259" key="2">
    <source>
        <dbReference type="Pfam" id="PF13966"/>
    </source>
</evidence>
<evidence type="ECO:0000313" key="3">
    <source>
        <dbReference type="EMBL" id="VFQ59793.1"/>
    </source>
</evidence>
<feature type="domain" description="RNase H type-1" evidence="1">
    <location>
        <begin position="297"/>
        <end position="419"/>
    </location>
</feature>
<evidence type="ECO:0000259" key="1">
    <source>
        <dbReference type="Pfam" id="PF13456"/>
    </source>
</evidence>
<dbReference type="InterPro" id="IPR012337">
    <property type="entry name" value="RNaseH-like_sf"/>
</dbReference>
<protein>
    <recommendedName>
        <fullName evidence="5">RNase H type-1 domain-containing protein</fullName>
    </recommendedName>
</protein>
<dbReference type="InterPro" id="IPR052929">
    <property type="entry name" value="RNase_H-like_EbsB-rel"/>
</dbReference>
<proteinExistence type="predicted"/>
<dbReference type="AlphaFoldDB" id="A0A484K2C0"/>
<dbReference type="Proteomes" id="UP000595140">
    <property type="component" value="Unassembled WGS sequence"/>
</dbReference>
<gene>
    <name evidence="3" type="ORF">CCAM_LOCUS1569</name>
</gene>
<name>A0A484K2C0_9ASTE</name>
<dbReference type="Pfam" id="PF13456">
    <property type="entry name" value="RVT_3"/>
    <property type="match status" value="1"/>
</dbReference>
<dbReference type="CDD" id="cd06222">
    <property type="entry name" value="RNase_H_like"/>
    <property type="match status" value="1"/>
</dbReference>
<feature type="domain" description="Reverse transcriptase zinc-binding" evidence="2">
    <location>
        <begin position="106"/>
        <end position="192"/>
    </location>
</feature>
<dbReference type="PANTHER" id="PTHR47074">
    <property type="entry name" value="BNAC02G40300D PROTEIN"/>
    <property type="match status" value="1"/>
</dbReference>
<dbReference type="InterPro" id="IPR044730">
    <property type="entry name" value="RNase_H-like_dom_plant"/>
</dbReference>